<dbReference type="InterPro" id="IPR005564">
    <property type="entry name" value="Major_capsid_GpE"/>
</dbReference>
<organism evidence="1 2">
    <name type="scientific">Heliobacterium mobile</name>
    <name type="common">Heliobacillus mobilis</name>
    <dbReference type="NCBI Taxonomy" id="28064"/>
    <lineage>
        <taxon>Bacteria</taxon>
        <taxon>Bacillati</taxon>
        <taxon>Bacillota</taxon>
        <taxon>Clostridia</taxon>
        <taxon>Eubacteriales</taxon>
        <taxon>Heliobacteriaceae</taxon>
        <taxon>Heliobacterium</taxon>
    </lineage>
</organism>
<reference evidence="1 2" key="1">
    <citation type="submission" date="2019-11" db="EMBL/GenBank/DDBJ databases">
        <title>Whole-genome sequence of a the green, strictly anaerobic photosynthetic bacterium Heliobacillus mobilis DSM 6151.</title>
        <authorList>
            <person name="Kyndt J.A."/>
            <person name="Meyer T.E."/>
        </authorList>
    </citation>
    <scope>NUCLEOTIDE SEQUENCE [LARGE SCALE GENOMIC DNA]</scope>
    <source>
        <strain evidence="1 2">DSM 6151</strain>
    </source>
</reference>
<dbReference type="Gene3D" id="3.90.1690.10">
    <property type="entry name" value="phage-related protein like domain"/>
    <property type="match status" value="1"/>
</dbReference>
<evidence type="ECO:0000313" key="2">
    <source>
        <dbReference type="Proteomes" id="UP000430670"/>
    </source>
</evidence>
<dbReference type="Pfam" id="PF03864">
    <property type="entry name" value="Phage_cap_E"/>
    <property type="match status" value="1"/>
</dbReference>
<dbReference type="Proteomes" id="UP000430670">
    <property type="component" value="Unassembled WGS sequence"/>
</dbReference>
<dbReference type="InterPro" id="IPR053738">
    <property type="entry name" value="Lambda_capsid_assembly"/>
</dbReference>
<dbReference type="OrthoDB" id="47969at2"/>
<comment type="caution">
    <text evidence="1">The sequence shown here is derived from an EMBL/GenBank/DDBJ whole genome shotgun (WGS) entry which is preliminary data.</text>
</comment>
<protein>
    <recommendedName>
        <fullName evidence="3">Phage major capsid protein E</fullName>
    </recommendedName>
</protein>
<evidence type="ECO:0000313" key="1">
    <source>
        <dbReference type="EMBL" id="MTV47756.1"/>
    </source>
</evidence>
<gene>
    <name evidence="1" type="ORF">GJ688_02005</name>
</gene>
<dbReference type="EMBL" id="WNKU01000001">
    <property type="protein sequence ID" value="MTV47756.1"/>
    <property type="molecule type" value="Genomic_DNA"/>
</dbReference>
<proteinExistence type="predicted"/>
<dbReference type="RefSeq" id="WP_155474829.1">
    <property type="nucleotide sequence ID" value="NZ_WNKU01000001.1"/>
</dbReference>
<evidence type="ECO:0008006" key="3">
    <source>
        <dbReference type="Google" id="ProtNLM"/>
    </source>
</evidence>
<keyword evidence="2" id="KW-1185">Reference proteome</keyword>
<accession>A0A6I3SFN0</accession>
<sequence>MAELLRKLLESPQTVLSYARARETRNYLGPTLFPNNTVNTLRWSYVKGARNRPVAATVQAFGAEAGIAARRGFSKVEGEIPAIKRKIPLSGETLMLIKSLNPGDEQKLINDIYNDLDAMIDAVNARIELMRMKAIETGKVTLAENGVIAEANFQVPANHKQALSGDDLFSDTVNSKPLDVITDWTNTLQDDTGIRPERALTSNTVIQLVCKNQQIRKAINGDNGGSMVITLPQVNQLLASMNLPVLASYDLKVDVEDQESGDITTVRMFDNDENKLILLPGQALGETLFGPTEEALLTSWVKQTEQSGVFAAIYELGKDPVGIETKASATAFPTFPMADAIFIGTVR</sequence>
<dbReference type="AlphaFoldDB" id="A0A6I3SFN0"/>
<name>A0A6I3SFN0_HELMO</name>